<dbReference type="Proteomes" id="UP000195807">
    <property type="component" value="Chromosome"/>
</dbReference>
<dbReference type="OrthoDB" id="7450893at2"/>
<dbReference type="AlphaFoldDB" id="A0A1Z1F899"/>
<accession>A0A1Z1F899</accession>
<proteinExistence type="predicted"/>
<sequence>MHTCSHHSYRPDADQTAFIAAMDTANARAQHSYFTQYVLTDSEAGYVTIDEGDYGALPDRLMARVIDAVPGRFSDEF</sequence>
<keyword evidence="2" id="KW-1185">Reference proteome</keyword>
<dbReference type="RefSeq" id="WP_066842093.1">
    <property type="nucleotide sequence ID" value="NZ_CP019602.1"/>
</dbReference>
<organism evidence="1 2">
    <name type="scientific">Croceicoccus marinus</name>
    <dbReference type="NCBI Taxonomy" id="450378"/>
    <lineage>
        <taxon>Bacteria</taxon>
        <taxon>Pseudomonadati</taxon>
        <taxon>Pseudomonadota</taxon>
        <taxon>Alphaproteobacteria</taxon>
        <taxon>Sphingomonadales</taxon>
        <taxon>Erythrobacteraceae</taxon>
        <taxon>Croceicoccus</taxon>
    </lineage>
</organism>
<name>A0A1Z1F899_9SPHN</name>
<reference evidence="1 2" key="1">
    <citation type="submission" date="2017-01" db="EMBL/GenBank/DDBJ databases">
        <title>Complete genome sequence of esterase-producing bacterium Croceicoccus marinus E4A9.</title>
        <authorList>
            <person name="Wu Y.-H."/>
            <person name="Cheng H."/>
            <person name="Xu L."/>
            <person name="Huo Y.-Y."/>
            <person name="Wang C.-S."/>
            <person name="Xu X.-W."/>
        </authorList>
    </citation>
    <scope>NUCLEOTIDE SEQUENCE [LARGE SCALE GENOMIC DNA]</scope>
    <source>
        <strain evidence="1 2">E4A9</strain>
    </source>
</reference>
<evidence type="ECO:0000313" key="1">
    <source>
        <dbReference type="EMBL" id="ARU14954.1"/>
    </source>
</evidence>
<gene>
    <name evidence="1" type="ORF">A9D14_00670</name>
</gene>
<dbReference type="EMBL" id="CP019602">
    <property type="protein sequence ID" value="ARU14954.1"/>
    <property type="molecule type" value="Genomic_DNA"/>
</dbReference>
<evidence type="ECO:0000313" key="2">
    <source>
        <dbReference type="Proteomes" id="UP000195807"/>
    </source>
</evidence>
<protein>
    <submittedName>
        <fullName evidence="1">Uncharacterized protein</fullName>
    </submittedName>
</protein>
<dbReference type="KEGG" id="cman:A9D14_00670"/>